<dbReference type="SUPFAM" id="SSF53474">
    <property type="entry name" value="alpha/beta-Hydrolases"/>
    <property type="match status" value="1"/>
</dbReference>
<proteinExistence type="predicted"/>
<dbReference type="InterPro" id="IPR052920">
    <property type="entry name" value="DNA-binding_regulatory"/>
</dbReference>
<feature type="domain" description="Serine aminopeptidase S33" evidence="1">
    <location>
        <begin position="156"/>
        <end position="277"/>
    </location>
</feature>
<comment type="caution">
    <text evidence="2">The sequence shown here is derived from an EMBL/GenBank/DDBJ whole genome shotgun (WGS) entry which is preliminary data.</text>
</comment>
<dbReference type="Pfam" id="PF12146">
    <property type="entry name" value="Hydrolase_4"/>
    <property type="match status" value="1"/>
</dbReference>
<accession>A0A7Y9EX07</accession>
<keyword evidence="3" id="KW-1185">Reference proteome</keyword>
<dbReference type="InterPro" id="IPR029058">
    <property type="entry name" value="AB_hydrolase_fold"/>
</dbReference>
<organism evidence="2 3">
    <name type="scientific">Microbacterium pseudoresistens</name>
    <dbReference type="NCBI Taxonomy" id="640634"/>
    <lineage>
        <taxon>Bacteria</taxon>
        <taxon>Bacillati</taxon>
        <taxon>Actinomycetota</taxon>
        <taxon>Actinomycetes</taxon>
        <taxon>Micrococcales</taxon>
        <taxon>Microbacteriaceae</taxon>
        <taxon>Microbacterium</taxon>
    </lineage>
</organism>
<reference evidence="2 3" key="1">
    <citation type="submission" date="2020-07" db="EMBL/GenBank/DDBJ databases">
        <title>Sequencing the genomes of 1000 actinobacteria strains.</title>
        <authorList>
            <person name="Klenk H.-P."/>
        </authorList>
    </citation>
    <scope>NUCLEOTIDE SEQUENCE [LARGE SCALE GENOMIC DNA]</scope>
    <source>
        <strain evidence="2 3">DSM 22185</strain>
    </source>
</reference>
<dbReference type="EMBL" id="JACCBH010000001">
    <property type="protein sequence ID" value="NYD55517.1"/>
    <property type="molecule type" value="Genomic_DNA"/>
</dbReference>
<dbReference type="PANTHER" id="PTHR43358">
    <property type="entry name" value="ALPHA/BETA-HYDROLASE"/>
    <property type="match status" value="1"/>
</dbReference>
<dbReference type="Proteomes" id="UP000552045">
    <property type="component" value="Unassembled WGS sequence"/>
</dbReference>
<evidence type="ECO:0000313" key="2">
    <source>
        <dbReference type="EMBL" id="NYD55517.1"/>
    </source>
</evidence>
<dbReference type="RefSeq" id="WP_179434623.1">
    <property type="nucleotide sequence ID" value="NZ_BAABLC010000004.1"/>
</dbReference>
<dbReference type="PANTHER" id="PTHR43358:SF4">
    <property type="entry name" value="ALPHA_BETA HYDROLASE FOLD-1 DOMAIN-CONTAINING PROTEIN"/>
    <property type="match status" value="1"/>
</dbReference>
<dbReference type="Gene3D" id="3.40.50.1820">
    <property type="entry name" value="alpha/beta hydrolase"/>
    <property type="match status" value="1"/>
</dbReference>
<protein>
    <recommendedName>
        <fullName evidence="1">Serine aminopeptidase S33 domain-containing protein</fullName>
    </recommendedName>
</protein>
<dbReference type="InterPro" id="IPR022742">
    <property type="entry name" value="Hydrolase_4"/>
</dbReference>
<sequence>MKSLRHAATLGLLVAGGAVVVAGAAVAGLVMSVARRVVTPSERVTDTEVLSIDTSAQVVALGRTPDTQLPGRYGLDLGAAPGYLKIGAVLSEDETSVRRKLLTQVVAGAHVDRHASFSGYYYTAPGELHLPYEDVLVGTAAGPAPAWLFPAASTTWVVQVHGRGATRGECLRAVPVLHAAGLPVLIASYRNDGEGPRTRAGAYALGATEWQDMDAAVGYAVRHGAERIILMGWSMGGAIALQTALSSRYRDVIVGIILDSPVVDWRTVLRFQAEEMKLPDPLPRLAMDALTTDWGARMSGADQAISFDDLDLVARADELTIPTLILHSDDDGFVPSDASHALAQARPDLVTMSTYTVARHTKLWNYDQHRWNDDITIWLRTQGIVPAPEGADTIG</sequence>
<name>A0A7Y9EX07_9MICO</name>
<evidence type="ECO:0000313" key="3">
    <source>
        <dbReference type="Proteomes" id="UP000552045"/>
    </source>
</evidence>
<evidence type="ECO:0000259" key="1">
    <source>
        <dbReference type="Pfam" id="PF12146"/>
    </source>
</evidence>
<gene>
    <name evidence="2" type="ORF">BKA02_002572</name>
</gene>
<dbReference type="AlphaFoldDB" id="A0A7Y9EX07"/>